<evidence type="ECO:0000313" key="3">
    <source>
        <dbReference type="Proteomes" id="UP000569914"/>
    </source>
</evidence>
<sequence>MIIDVAVATICFDGFGDEDFAPTFARIGDLGVRNVEFNTWYPRNLTPTGLDRIAARCADSGLTPVTLQVSPFAAGDGFGDLTREVTRWLWLLEAARRLGVTMIKATGSRRGERGGLNGLIAVLQEIAPLAADAGIRIAIENHFRNVVEFPEDYRQIFTALPGPEIGACLDTGHFAASGVDMITFIDDFHDRIIHIDLKDAAETGTDRFVRFGEGIVDLSSVLGHARARGYAGQLIIELPLIDRSTVIDDLRAGLEVARPYLTADSAGPS</sequence>
<reference evidence="2 3" key="1">
    <citation type="submission" date="2020-07" db="EMBL/GenBank/DDBJ databases">
        <title>Sequencing the genomes of 1000 actinobacteria strains.</title>
        <authorList>
            <person name="Klenk H.-P."/>
        </authorList>
    </citation>
    <scope>NUCLEOTIDE SEQUENCE [LARGE SCALE GENOMIC DNA]</scope>
    <source>
        <strain evidence="2 3">DSM 22083</strain>
    </source>
</reference>
<feature type="domain" description="Xylose isomerase-like TIM barrel" evidence="1">
    <location>
        <begin position="25"/>
        <end position="242"/>
    </location>
</feature>
<keyword evidence="3" id="KW-1185">Reference proteome</keyword>
<dbReference type="Proteomes" id="UP000569914">
    <property type="component" value="Unassembled WGS sequence"/>
</dbReference>
<keyword evidence="2" id="KW-0413">Isomerase</keyword>
<dbReference type="Pfam" id="PF01261">
    <property type="entry name" value="AP_endonuc_2"/>
    <property type="match status" value="1"/>
</dbReference>
<evidence type="ECO:0000313" key="2">
    <source>
        <dbReference type="EMBL" id="NYE73474.1"/>
    </source>
</evidence>
<evidence type="ECO:0000259" key="1">
    <source>
        <dbReference type="Pfam" id="PF01261"/>
    </source>
</evidence>
<dbReference type="EMBL" id="JACCBU010000001">
    <property type="protein sequence ID" value="NYE73474.1"/>
    <property type="molecule type" value="Genomic_DNA"/>
</dbReference>
<dbReference type="Gene3D" id="3.20.20.150">
    <property type="entry name" value="Divalent-metal-dependent TIM barrel enzymes"/>
    <property type="match status" value="1"/>
</dbReference>
<dbReference type="PANTHER" id="PTHR12110">
    <property type="entry name" value="HYDROXYPYRUVATE ISOMERASE"/>
    <property type="match status" value="1"/>
</dbReference>
<dbReference type="RefSeq" id="WP_179754991.1">
    <property type="nucleotide sequence ID" value="NZ_JACCBU010000001.1"/>
</dbReference>
<dbReference type="GO" id="GO:0016853">
    <property type="term" value="F:isomerase activity"/>
    <property type="evidence" value="ECO:0007669"/>
    <property type="project" value="UniProtKB-KW"/>
</dbReference>
<accession>A0A7Y9IBY2</accession>
<proteinExistence type="predicted"/>
<dbReference type="InterPro" id="IPR013022">
    <property type="entry name" value="Xyl_isomerase-like_TIM-brl"/>
</dbReference>
<protein>
    <submittedName>
        <fullName evidence="2">Sugar phosphate isomerase/epimerase</fullName>
    </submittedName>
</protein>
<dbReference type="InterPro" id="IPR036237">
    <property type="entry name" value="Xyl_isomerase-like_sf"/>
</dbReference>
<dbReference type="InterPro" id="IPR050312">
    <property type="entry name" value="IolE/XylAMocC-like"/>
</dbReference>
<comment type="caution">
    <text evidence="2">The sequence shown here is derived from an EMBL/GenBank/DDBJ whole genome shotgun (WGS) entry which is preliminary data.</text>
</comment>
<gene>
    <name evidence="2" type="ORF">BKA15_004803</name>
</gene>
<name>A0A7Y9IBY2_9ACTN</name>
<dbReference type="AlphaFoldDB" id="A0A7Y9IBY2"/>
<dbReference type="SUPFAM" id="SSF51658">
    <property type="entry name" value="Xylose isomerase-like"/>
    <property type="match status" value="1"/>
</dbReference>
<organism evidence="2 3">
    <name type="scientific">Microlunatus parietis</name>
    <dbReference type="NCBI Taxonomy" id="682979"/>
    <lineage>
        <taxon>Bacteria</taxon>
        <taxon>Bacillati</taxon>
        <taxon>Actinomycetota</taxon>
        <taxon>Actinomycetes</taxon>
        <taxon>Propionibacteriales</taxon>
        <taxon>Propionibacteriaceae</taxon>
        <taxon>Microlunatus</taxon>
    </lineage>
</organism>